<proteinExistence type="predicted"/>
<dbReference type="EMBL" id="CABEEZ010000129">
    <property type="protein sequence ID" value="VTR53828.1"/>
    <property type="molecule type" value="Genomic_DNA"/>
</dbReference>
<dbReference type="STRING" id="47917.AV650_17235"/>
<evidence type="ECO:0000313" key="2">
    <source>
        <dbReference type="EMBL" id="VTR53828.1"/>
    </source>
</evidence>
<gene>
    <name evidence="2" type="ORF">NCTC12965_06624</name>
    <name evidence="1" type="ORF">NCTC13193_03062</name>
</gene>
<dbReference type="Pfam" id="PF05013">
    <property type="entry name" value="FGase"/>
    <property type="match status" value="1"/>
</dbReference>
<evidence type="ECO:0000313" key="3">
    <source>
        <dbReference type="Proteomes" id="UP000270487"/>
    </source>
</evidence>
<organism evidence="1 3">
    <name type="scientific">Serratia fonticola</name>
    <dbReference type="NCBI Taxonomy" id="47917"/>
    <lineage>
        <taxon>Bacteria</taxon>
        <taxon>Pseudomonadati</taxon>
        <taxon>Pseudomonadota</taxon>
        <taxon>Gammaproteobacteria</taxon>
        <taxon>Enterobacterales</taxon>
        <taxon>Yersiniaceae</taxon>
        <taxon>Serratia</taxon>
    </lineage>
</organism>
<accession>A0A0F7HFJ6</accession>
<dbReference type="AlphaFoldDB" id="A0A0F7HFJ6"/>
<dbReference type="Gene3D" id="3.40.630.40">
    <property type="entry name" value="Zn-dependent exopeptidases"/>
    <property type="match status" value="1"/>
</dbReference>
<dbReference type="KEGG" id="sfw:WN53_21450"/>
<dbReference type="Proteomes" id="UP000270487">
    <property type="component" value="Chromosome"/>
</dbReference>
<dbReference type="InterPro" id="IPR007709">
    <property type="entry name" value="N-FG_amidohydro"/>
</dbReference>
<sequence>MYHPYTPTLLSADEPAAVSVELPQATSPFLLLCDHAGQAIPKRLGDLGLASGDIDRHIGWDIGALAVSRLLAQQLDATLIHQHYSRLVIDCNRTPGIASSIPPLSEVTPIPGNQGISAAEAGAREQEIFQPYHQAINHTLEARRANNQPCAVIAMHSFTPVFKGDARPWQVGLLFNRHPQFALLLAELLRAEGDLQVGINEPYAMTDATDYTLPVHAERHELPYVGIEIRQDLIGDSAGQAAWAARFARLLPLLWQRWEI</sequence>
<dbReference type="SUPFAM" id="SSF53187">
    <property type="entry name" value="Zn-dependent exopeptidases"/>
    <property type="match status" value="1"/>
</dbReference>
<protein>
    <submittedName>
        <fullName evidence="1">Predicted N-formylglutamate amidohydrolase</fullName>
    </submittedName>
</protein>
<reference evidence="1 3" key="1">
    <citation type="submission" date="2018-12" db="EMBL/GenBank/DDBJ databases">
        <authorList>
            <consortium name="Pathogen Informatics"/>
        </authorList>
    </citation>
    <scope>NUCLEOTIDE SEQUENCE [LARGE SCALE GENOMIC DNA]</scope>
    <source>
        <strain evidence="2">NCTC12965</strain>
        <strain evidence="1 3">NCTC13193</strain>
    </source>
</reference>
<keyword evidence="1" id="KW-0378">Hydrolase</keyword>
<dbReference type="EMBL" id="LR134492">
    <property type="protein sequence ID" value="VEI70627.1"/>
    <property type="molecule type" value="Genomic_DNA"/>
</dbReference>
<evidence type="ECO:0000313" key="1">
    <source>
        <dbReference type="EMBL" id="VEI70627.1"/>
    </source>
</evidence>
<dbReference type="GeneID" id="30322748"/>
<dbReference type="InterPro" id="IPR011227">
    <property type="entry name" value="UCP029730"/>
</dbReference>
<dbReference type="RefSeq" id="WP_024486615.1">
    <property type="nucleotide sequence ID" value="NZ_CAMISM010000003.1"/>
</dbReference>
<name>A0A0F7HFJ6_SERFO</name>
<dbReference type="GO" id="GO:0016787">
    <property type="term" value="F:hydrolase activity"/>
    <property type="evidence" value="ECO:0007669"/>
    <property type="project" value="UniProtKB-KW"/>
</dbReference>
<dbReference type="PIRSF" id="PIRSF029730">
    <property type="entry name" value="UCP029730"/>
    <property type="match status" value="1"/>
</dbReference>